<protein>
    <submittedName>
        <fullName evidence="2">Uncharacterized protein</fullName>
    </submittedName>
</protein>
<feature type="non-terminal residue" evidence="2">
    <location>
        <position position="126"/>
    </location>
</feature>
<keyword evidence="1" id="KW-0472">Membrane</keyword>
<proteinExistence type="predicted"/>
<name>A0ABN9EGY4_9NEOB</name>
<evidence type="ECO:0000313" key="2">
    <source>
        <dbReference type="EMBL" id="CAI9584110.1"/>
    </source>
</evidence>
<evidence type="ECO:0000256" key="1">
    <source>
        <dbReference type="SAM" id="Phobius"/>
    </source>
</evidence>
<dbReference type="Proteomes" id="UP001162483">
    <property type="component" value="Unassembled WGS sequence"/>
</dbReference>
<dbReference type="EMBL" id="CATNWA010015518">
    <property type="protein sequence ID" value="CAI9584110.1"/>
    <property type="molecule type" value="Genomic_DNA"/>
</dbReference>
<comment type="caution">
    <text evidence="2">The sequence shown here is derived from an EMBL/GenBank/DDBJ whole genome shotgun (WGS) entry which is preliminary data.</text>
</comment>
<keyword evidence="1" id="KW-1133">Transmembrane helix</keyword>
<organism evidence="2 3">
    <name type="scientific">Staurois parvus</name>
    <dbReference type="NCBI Taxonomy" id="386267"/>
    <lineage>
        <taxon>Eukaryota</taxon>
        <taxon>Metazoa</taxon>
        <taxon>Chordata</taxon>
        <taxon>Craniata</taxon>
        <taxon>Vertebrata</taxon>
        <taxon>Euteleostomi</taxon>
        <taxon>Amphibia</taxon>
        <taxon>Batrachia</taxon>
        <taxon>Anura</taxon>
        <taxon>Neobatrachia</taxon>
        <taxon>Ranoidea</taxon>
        <taxon>Ranidae</taxon>
        <taxon>Staurois</taxon>
    </lineage>
</organism>
<keyword evidence="1" id="KW-0812">Transmembrane</keyword>
<feature type="non-terminal residue" evidence="2">
    <location>
        <position position="1"/>
    </location>
</feature>
<feature type="transmembrane region" description="Helical" evidence="1">
    <location>
        <begin position="72"/>
        <end position="98"/>
    </location>
</feature>
<evidence type="ECO:0000313" key="3">
    <source>
        <dbReference type="Proteomes" id="UP001162483"/>
    </source>
</evidence>
<sequence>PHYSRYTATGRHLCAESHININVLGRTRALATPAIHGRGCQSLWSQPVITRRCPVITEHLRRGGRLFCLQTIFFPVSSSTLLGMVVYSTAILISVLTVKNTPHHLVKHSQHTVNPLIAPHINPFLP</sequence>
<keyword evidence="3" id="KW-1185">Reference proteome</keyword>
<gene>
    <name evidence="2" type="ORF">SPARVUS_LOCUS9933467</name>
</gene>
<reference evidence="2" key="1">
    <citation type="submission" date="2023-05" db="EMBL/GenBank/DDBJ databases">
        <authorList>
            <person name="Stuckert A."/>
        </authorList>
    </citation>
    <scope>NUCLEOTIDE SEQUENCE</scope>
</reference>
<accession>A0ABN9EGY4</accession>